<dbReference type="CDD" id="cd09892">
    <property type="entry name" value="NGN_SP_RfaH"/>
    <property type="match status" value="1"/>
</dbReference>
<evidence type="ECO:0000256" key="2">
    <source>
        <dbReference type="ARBA" id="ARBA00023015"/>
    </source>
</evidence>
<dbReference type="KEGG" id="pxi:J5O05_07100"/>
<evidence type="ECO:0000259" key="5">
    <source>
        <dbReference type="SMART" id="SM00738"/>
    </source>
</evidence>
<evidence type="ECO:0000313" key="6">
    <source>
        <dbReference type="EMBL" id="QTH72562.1"/>
    </source>
</evidence>
<dbReference type="GO" id="GO:0005829">
    <property type="term" value="C:cytosol"/>
    <property type="evidence" value="ECO:0007669"/>
    <property type="project" value="TreeGrafter"/>
</dbReference>
<dbReference type="InterPro" id="IPR036735">
    <property type="entry name" value="NGN_dom_sf"/>
</dbReference>
<keyword evidence="1 4" id="KW-0889">Transcription antitermination</keyword>
<reference evidence="6" key="1">
    <citation type="submission" date="2021-03" db="EMBL/GenBank/DDBJ databases">
        <title>Complete Genome of Pseudoalteromonas xiamenensis STKMTI.2, a new potential marine bacterium producing anti-Vibrio compounds.</title>
        <authorList>
            <person name="Handayani D.P."/>
            <person name="Isnansetyo A."/>
            <person name="Istiqomah I."/>
            <person name="Jumina J."/>
        </authorList>
    </citation>
    <scope>NUCLEOTIDE SEQUENCE</scope>
    <source>
        <strain evidence="6">STKMTI.2</strain>
    </source>
</reference>
<keyword evidence="3 4" id="KW-0804">Transcription</keyword>
<dbReference type="PANTHER" id="PTHR30265:SF7">
    <property type="entry name" value="TRANSCRIPTION ANTITERMINATION PROTEIN RFAH"/>
    <property type="match status" value="1"/>
</dbReference>
<comment type="subunit">
    <text evidence="4">Interacts with both the nontemplate DNA and the RNA polymerase (RNAP).</text>
</comment>
<dbReference type="GO" id="GO:0006354">
    <property type="term" value="P:DNA-templated transcription elongation"/>
    <property type="evidence" value="ECO:0007669"/>
    <property type="project" value="InterPro"/>
</dbReference>
<dbReference type="NCBIfam" id="NF006534">
    <property type="entry name" value="PRK09014.1"/>
    <property type="match status" value="1"/>
</dbReference>
<sequence>MKKWYLLYCKPKQEQRALENLANQGIESFFPAHFHSRLSRGKRVVTEKPLFPNYLFVALDCDSGSFSQVKNTRGVSSFVMFGANYQVVSEQLIDDLKAVNPSDNTIDELPFSGDKVIIHNESYKTLEAIYFEPDGDKRCILLLNLLNKDVKISVKNSDITKLD</sequence>
<dbReference type="InterPro" id="IPR010215">
    <property type="entry name" value="Transcription_antiterm_RfaH"/>
</dbReference>
<evidence type="ECO:0000256" key="3">
    <source>
        <dbReference type="ARBA" id="ARBA00023163"/>
    </source>
</evidence>
<name>A0A975DJZ4_9GAMM</name>
<keyword evidence="4" id="KW-0238">DNA-binding</keyword>
<dbReference type="AlphaFoldDB" id="A0A975DJZ4"/>
<keyword evidence="2 4" id="KW-0805">Transcription regulation</keyword>
<feature type="domain" description="NusG-like N-terminal" evidence="5">
    <location>
        <begin position="1"/>
        <end position="100"/>
    </location>
</feature>
<gene>
    <name evidence="4 6" type="primary">rfaH</name>
    <name evidence="6" type="ORF">J5O05_07100</name>
</gene>
<comment type="function">
    <text evidence="4">Enhances distal genes transcription elongation in a specialized subset of operons that encode extracytoplasmic components.</text>
</comment>
<organism evidence="6 7">
    <name type="scientific">Pseudoalteromonas xiamenensis</name>
    <dbReference type="NCBI Taxonomy" id="882626"/>
    <lineage>
        <taxon>Bacteria</taxon>
        <taxon>Pseudomonadati</taxon>
        <taxon>Pseudomonadota</taxon>
        <taxon>Gammaproteobacteria</taxon>
        <taxon>Alteromonadales</taxon>
        <taxon>Pseudoalteromonadaceae</taxon>
        <taxon>Pseudoalteromonas</taxon>
    </lineage>
</organism>
<dbReference type="NCBIfam" id="TIGR01955">
    <property type="entry name" value="RfaH"/>
    <property type="match status" value="1"/>
</dbReference>
<dbReference type="SMART" id="SM00738">
    <property type="entry name" value="NGN"/>
    <property type="match status" value="1"/>
</dbReference>
<comment type="similarity">
    <text evidence="4">Belongs to the RfaH family.</text>
</comment>
<dbReference type="InterPro" id="IPR006645">
    <property type="entry name" value="NGN-like_dom"/>
</dbReference>
<dbReference type="SUPFAM" id="SSF82679">
    <property type="entry name" value="N-utilization substance G protein NusG, N-terminal domain"/>
    <property type="match status" value="1"/>
</dbReference>
<evidence type="ECO:0000256" key="1">
    <source>
        <dbReference type="ARBA" id="ARBA00022814"/>
    </source>
</evidence>
<accession>A0A975DJZ4</accession>
<dbReference type="Pfam" id="PF02357">
    <property type="entry name" value="NusG"/>
    <property type="match status" value="1"/>
</dbReference>
<keyword evidence="7" id="KW-1185">Reference proteome</keyword>
<proteinExistence type="inferred from homology"/>
<dbReference type="HAMAP" id="MF_00951">
    <property type="entry name" value="RfaH"/>
    <property type="match status" value="1"/>
</dbReference>
<dbReference type="InterPro" id="IPR043425">
    <property type="entry name" value="NusG-like"/>
</dbReference>
<dbReference type="PANTHER" id="PTHR30265">
    <property type="entry name" value="RHO-INTERACTING TRANSCRIPTION TERMINATION FACTOR NUSG"/>
    <property type="match status" value="1"/>
</dbReference>
<dbReference type="GO" id="GO:0003677">
    <property type="term" value="F:DNA binding"/>
    <property type="evidence" value="ECO:0007669"/>
    <property type="project" value="UniProtKB-UniRule"/>
</dbReference>
<protein>
    <recommendedName>
        <fullName evidence="4">Transcription antitermination protein RfaH</fullName>
    </recommendedName>
</protein>
<evidence type="ECO:0000256" key="4">
    <source>
        <dbReference type="HAMAP-Rule" id="MF_00951"/>
    </source>
</evidence>
<evidence type="ECO:0000313" key="7">
    <source>
        <dbReference type="Proteomes" id="UP000664904"/>
    </source>
</evidence>
<dbReference type="Gene3D" id="3.30.70.940">
    <property type="entry name" value="NusG, N-terminal domain"/>
    <property type="match status" value="1"/>
</dbReference>
<dbReference type="Proteomes" id="UP000664904">
    <property type="component" value="Chromosome"/>
</dbReference>
<dbReference type="RefSeq" id="WP_208844186.1">
    <property type="nucleotide sequence ID" value="NZ_CP072133.1"/>
</dbReference>
<dbReference type="EMBL" id="CP072133">
    <property type="protein sequence ID" value="QTH72562.1"/>
    <property type="molecule type" value="Genomic_DNA"/>
</dbReference>
<dbReference type="GO" id="GO:0001073">
    <property type="term" value="F:transcription antitermination factor activity, DNA binding"/>
    <property type="evidence" value="ECO:0007669"/>
    <property type="project" value="UniProtKB-UniRule"/>
</dbReference>